<reference evidence="2" key="1">
    <citation type="submission" date="2020-05" db="EMBL/GenBank/DDBJ databases">
        <title>WGS assembly of Panicum virgatum.</title>
        <authorList>
            <person name="Lovell J.T."/>
            <person name="Jenkins J."/>
            <person name="Shu S."/>
            <person name="Juenger T.E."/>
            <person name="Schmutz J."/>
        </authorList>
    </citation>
    <scope>NUCLEOTIDE SEQUENCE</scope>
    <source>
        <strain evidence="2">AP13</strain>
    </source>
</reference>
<organism evidence="2 3">
    <name type="scientific">Panicum virgatum</name>
    <name type="common">Blackwell switchgrass</name>
    <dbReference type="NCBI Taxonomy" id="38727"/>
    <lineage>
        <taxon>Eukaryota</taxon>
        <taxon>Viridiplantae</taxon>
        <taxon>Streptophyta</taxon>
        <taxon>Embryophyta</taxon>
        <taxon>Tracheophyta</taxon>
        <taxon>Spermatophyta</taxon>
        <taxon>Magnoliopsida</taxon>
        <taxon>Liliopsida</taxon>
        <taxon>Poales</taxon>
        <taxon>Poaceae</taxon>
        <taxon>PACMAD clade</taxon>
        <taxon>Panicoideae</taxon>
        <taxon>Panicodae</taxon>
        <taxon>Paniceae</taxon>
        <taxon>Panicinae</taxon>
        <taxon>Panicum</taxon>
        <taxon>Panicum sect. Hiantes</taxon>
    </lineage>
</organism>
<evidence type="ECO:0000313" key="3">
    <source>
        <dbReference type="Proteomes" id="UP000823388"/>
    </source>
</evidence>
<comment type="caution">
    <text evidence="2">The sequence shown here is derived from an EMBL/GenBank/DDBJ whole genome shotgun (WGS) entry which is preliminary data.</text>
</comment>
<proteinExistence type="predicted"/>
<feature type="compositionally biased region" description="Low complexity" evidence="1">
    <location>
        <begin position="72"/>
        <end position="86"/>
    </location>
</feature>
<feature type="compositionally biased region" description="Pro residues" evidence="1">
    <location>
        <begin position="19"/>
        <end position="32"/>
    </location>
</feature>
<feature type="compositionally biased region" description="Polar residues" evidence="1">
    <location>
        <begin position="134"/>
        <end position="145"/>
    </location>
</feature>
<evidence type="ECO:0000256" key="1">
    <source>
        <dbReference type="SAM" id="MobiDB-lite"/>
    </source>
</evidence>
<dbReference type="AlphaFoldDB" id="A0A8T0NM02"/>
<keyword evidence="3" id="KW-1185">Reference proteome</keyword>
<feature type="region of interest" description="Disordered" evidence="1">
    <location>
        <begin position="72"/>
        <end position="145"/>
    </location>
</feature>
<gene>
    <name evidence="2" type="ORF">PVAP13_9KG148685</name>
</gene>
<dbReference type="Proteomes" id="UP000823388">
    <property type="component" value="Chromosome 9K"/>
</dbReference>
<feature type="region of interest" description="Disordered" evidence="1">
    <location>
        <begin position="1"/>
        <end position="32"/>
    </location>
</feature>
<dbReference type="EMBL" id="CM029053">
    <property type="protein sequence ID" value="KAG2548146.1"/>
    <property type="molecule type" value="Genomic_DNA"/>
</dbReference>
<accession>A0A8T0NM02</accession>
<protein>
    <submittedName>
        <fullName evidence="2">Uncharacterized protein</fullName>
    </submittedName>
</protein>
<sequence>MWPRQRKKICPLDCHPSLQRPPPMPPRPPLPGPLCRQHIGRKLLGSCRRPVLAFPSVLSKYLLPLQSSMIPADAPRRPAASSSSTPALPPSSMPSLTLRAAFTRCASRASSPSPSRRRRGHPRGAELLRLPMRTTANTGHFSSSP</sequence>
<name>A0A8T0NM02_PANVG</name>
<evidence type="ECO:0000313" key="2">
    <source>
        <dbReference type="EMBL" id="KAG2548146.1"/>
    </source>
</evidence>